<accession>A0A5B2VUT3</accession>
<comment type="caution">
    <text evidence="2">The sequence shown here is derived from an EMBL/GenBank/DDBJ whole genome shotgun (WGS) entry which is preliminary data.</text>
</comment>
<dbReference type="AlphaFoldDB" id="A0A5B2VUT3"/>
<gene>
    <name evidence="2" type="ORF">F0L74_10800</name>
</gene>
<proteinExistence type="predicted"/>
<keyword evidence="3" id="KW-1185">Reference proteome</keyword>
<protein>
    <recommendedName>
        <fullName evidence="4">Lipocalin-like protein</fullName>
    </recommendedName>
</protein>
<reference evidence="2 3" key="2">
    <citation type="submission" date="2019-09" db="EMBL/GenBank/DDBJ databases">
        <authorList>
            <person name="Jin C."/>
        </authorList>
    </citation>
    <scope>NUCLEOTIDE SEQUENCE [LARGE SCALE GENOMIC DNA]</scope>
    <source>
        <strain evidence="2 3">BN140078</strain>
    </source>
</reference>
<dbReference type="Proteomes" id="UP000324611">
    <property type="component" value="Unassembled WGS sequence"/>
</dbReference>
<keyword evidence="1" id="KW-0732">Signal</keyword>
<dbReference type="RefSeq" id="WP_149837877.1">
    <property type="nucleotide sequence ID" value="NZ_VUOC01000002.1"/>
</dbReference>
<feature type="chain" id="PRO_5023091679" description="Lipocalin-like protein" evidence="1">
    <location>
        <begin position="23"/>
        <end position="199"/>
    </location>
</feature>
<reference evidence="2 3" key="1">
    <citation type="submission" date="2019-09" db="EMBL/GenBank/DDBJ databases">
        <title>Chitinophaga ginsengihumi sp. nov., isolated from soil of ginseng rhizosphere.</title>
        <authorList>
            <person name="Lee J."/>
        </authorList>
    </citation>
    <scope>NUCLEOTIDE SEQUENCE [LARGE SCALE GENOMIC DNA]</scope>
    <source>
        <strain evidence="2 3">BN140078</strain>
    </source>
</reference>
<evidence type="ECO:0000313" key="2">
    <source>
        <dbReference type="EMBL" id="KAA2243001.1"/>
    </source>
</evidence>
<name>A0A5B2VUT3_9BACT</name>
<evidence type="ECO:0008006" key="4">
    <source>
        <dbReference type="Google" id="ProtNLM"/>
    </source>
</evidence>
<sequence length="199" mass="21792">MKRTLLLLAAFASFIVSCSKNDTPPETQPETNAISGNYDLVGLRAGGGVTWTRPVEQIVTINRYNYAMHLSGGTATIDVNKIAAKDWTYHIDTLMYNKTYTKGVLTDVSEEPISKDVRAGNSTITYKLVGTDSVFFDKGIVGIAGDPLMPVAMGGKITWAGDTLIMRATADTTYTMEKSGIQYQMQSICNMELKLKKRS</sequence>
<evidence type="ECO:0000256" key="1">
    <source>
        <dbReference type="SAM" id="SignalP"/>
    </source>
</evidence>
<feature type="signal peptide" evidence="1">
    <location>
        <begin position="1"/>
        <end position="22"/>
    </location>
</feature>
<dbReference type="PROSITE" id="PS51257">
    <property type="entry name" value="PROKAR_LIPOPROTEIN"/>
    <property type="match status" value="1"/>
</dbReference>
<dbReference type="EMBL" id="VUOC01000002">
    <property type="protein sequence ID" value="KAA2243001.1"/>
    <property type="molecule type" value="Genomic_DNA"/>
</dbReference>
<evidence type="ECO:0000313" key="3">
    <source>
        <dbReference type="Proteomes" id="UP000324611"/>
    </source>
</evidence>
<organism evidence="2 3">
    <name type="scientific">Chitinophaga agrisoli</name>
    <dbReference type="NCBI Taxonomy" id="2607653"/>
    <lineage>
        <taxon>Bacteria</taxon>
        <taxon>Pseudomonadati</taxon>
        <taxon>Bacteroidota</taxon>
        <taxon>Chitinophagia</taxon>
        <taxon>Chitinophagales</taxon>
        <taxon>Chitinophagaceae</taxon>
        <taxon>Chitinophaga</taxon>
    </lineage>
</organism>